<evidence type="ECO:0000256" key="1">
    <source>
        <dbReference type="SAM" id="MobiDB-lite"/>
    </source>
</evidence>
<dbReference type="RefSeq" id="XP_008889693.1">
    <property type="nucleotide sequence ID" value="XM_008891445.1"/>
</dbReference>
<dbReference type="GeneID" id="20170480"/>
<name>W2RE25_PHYN3</name>
<evidence type="ECO:0000313" key="2">
    <source>
        <dbReference type="EMBL" id="ETN23486.1"/>
    </source>
</evidence>
<dbReference type="EMBL" id="KI669561">
    <property type="protein sequence ID" value="ETN23486.1"/>
    <property type="molecule type" value="Genomic_DNA"/>
</dbReference>
<proteinExistence type="predicted"/>
<feature type="region of interest" description="Disordered" evidence="1">
    <location>
        <begin position="43"/>
        <end position="113"/>
    </location>
</feature>
<dbReference type="VEuPathDB" id="FungiDB:PPTG_00081"/>
<evidence type="ECO:0000313" key="3">
    <source>
        <dbReference type="Proteomes" id="UP000018817"/>
    </source>
</evidence>
<protein>
    <submittedName>
        <fullName evidence="2">Uncharacterized protein</fullName>
    </submittedName>
</protein>
<reference evidence="2 3" key="2">
    <citation type="submission" date="2013-11" db="EMBL/GenBank/DDBJ databases">
        <title>The Genome Sequence of Phytophthora parasitica INRA-310.</title>
        <authorList>
            <consortium name="The Broad Institute Genomics Platform"/>
            <person name="Russ C."/>
            <person name="Tyler B."/>
            <person name="Panabieres F."/>
            <person name="Shan W."/>
            <person name="Tripathy S."/>
            <person name="Grunwald N."/>
            <person name="Machado M."/>
            <person name="Johnson C.S."/>
            <person name="Arredondo F."/>
            <person name="Hong C."/>
            <person name="Coffey M."/>
            <person name="Young S.K."/>
            <person name="Zeng Q."/>
            <person name="Gargeya S."/>
            <person name="Fitzgerald M."/>
            <person name="Abouelleil A."/>
            <person name="Alvarado L."/>
            <person name="Chapman S.B."/>
            <person name="Gainer-Dewar J."/>
            <person name="Goldberg J."/>
            <person name="Griggs A."/>
            <person name="Gujja S."/>
            <person name="Hansen M."/>
            <person name="Howarth C."/>
            <person name="Imamovic A."/>
            <person name="Ireland A."/>
            <person name="Larimer J."/>
            <person name="McCowan C."/>
            <person name="Murphy C."/>
            <person name="Pearson M."/>
            <person name="Poon T.W."/>
            <person name="Priest M."/>
            <person name="Roberts A."/>
            <person name="Saif S."/>
            <person name="Shea T."/>
            <person name="Sykes S."/>
            <person name="Wortman J."/>
            <person name="Nusbaum C."/>
            <person name="Birren B."/>
        </authorList>
    </citation>
    <scope>NUCLEOTIDE SEQUENCE [LARGE SCALE GENOMIC DNA]</scope>
    <source>
        <strain evidence="2 3">INRA-310</strain>
    </source>
</reference>
<organism evidence="2 3">
    <name type="scientific">Phytophthora nicotianae (strain INRA-310)</name>
    <name type="common">Phytophthora parasitica</name>
    <dbReference type="NCBI Taxonomy" id="761204"/>
    <lineage>
        <taxon>Eukaryota</taxon>
        <taxon>Sar</taxon>
        <taxon>Stramenopiles</taxon>
        <taxon>Oomycota</taxon>
        <taxon>Peronosporomycetes</taxon>
        <taxon>Peronosporales</taxon>
        <taxon>Peronosporaceae</taxon>
        <taxon>Phytophthora</taxon>
    </lineage>
</organism>
<gene>
    <name evidence="2" type="ORF">PPTG_00081</name>
</gene>
<reference evidence="3" key="1">
    <citation type="submission" date="2011-12" db="EMBL/GenBank/DDBJ databases">
        <authorList>
            <consortium name="The Broad Institute Genome Sequencing Platform"/>
            <person name="Russ C."/>
            <person name="Tyler B."/>
            <person name="Panabieres F."/>
            <person name="Shan W."/>
            <person name="Tripathy S."/>
            <person name="Grunwald N."/>
            <person name="Machado M."/>
            <person name="Young S.K."/>
            <person name="Zeng Q."/>
            <person name="Gargeya S."/>
            <person name="Fitzgerald M."/>
            <person name="Haas B."/>
            <person name="Abouelleil A."/>
            <person name="Alvarado L."/>
            <person name="Arachchi H.M."/>
            <person name="Berlin A."/>
            <person name="Chapman S.B."/>
            <person name="Gearin G."/>
            <person name="Goldberg J."/>
            <person name="Griggs A."/>
            <person name="Gujja S."/>
            <person name="Hansen M."/>
            <person name="Heiman D."/>
            <person name="Howarth C."/>
            <person name="Larimer J."/>
            <person name="Lui A."/>
            <person name="MacDonald P.J.P."/>
            <person name="McCowen C."/>
            <person name="Montmayeur A."/>
            <person name="Murphy C."/>
            <person name="Neiman D."/>
            <person name="Pearson M."/>
            <person name="Priest M."/>
            <person name="Roberts A."/>
            <person name="Saif S."/>
            <person name="Shea T."/>
            <person name="Sisk P."/>
            <person name="Stolte C."/>
            <person name="Sykes S."/>
            <person name="Wortman J."/>
            <person name="Nusbaum C."/>
            <person name="Birren B."/>
        </authorList>
    </citation>
    <scope>NUCLEOTIDE SEQUENCE [LARGE SCALE GENOMIC DNA]</scope>
    <source>
        <strain evidence="3">INRA-310</strain>
    </source>
</reference>
<accession>W2RE25</accession>
<sequence length="113" mass="12472">MTAAPTDLRTSPTDSSAHESILLLDQQRTQAYPTAHMIARMCTTRSSAHENDLQQRARIHPAAGTTTSEHENDQQRARPPANTRTISSAHQHDQLQRAVFPHDPPLACTPCTP</sequence>
<dbReference type="AlphaFoldDB" id="W2RE25"/>
<dbReference type="Proteomes" id="UP000018817">
    <property type="component" value="Unassembled WGS sequence"/>
</dbReference>